<dbReference type="HOGENOM" id="CLU_051989_6_1_12"/>
<keyword evidence="2" id="KW-0812">Transmembrane</keyword>
<gene>
    <name evidence="4" type="ordered locus">TREPR_0462</name>
</gene>
<keyword evidence="2" id="KW-1133">Transmembrane helix</keyword>
<feature type="region of interest" description="Disordered" evidence="1">
    <location>
        <begin position="1"/>
        <end position="26"/>
    </location>
</feature>
<dbReference type="InterPro" id="IPR013830">
    <property type="entry name" value="SGNH_hydro"/>
</dbReference>
<keyword evidence="5" id="KW-1185">Reference proteome</keyword>
<dbReference type="Proteomes" id="UP000009223">
    <property type="component" value="Chromosome"/>
</dbReference>
<feature type="transmembrane region" description="Helical" evidence="2">
    <location>
        <begin position="31"/>
        <end position="49"/>
    </location>
</feature>
<reference evidence="5" key="1">
    <citation type="submission" date="2009-12" db="EMBL/GenBank/DDBJ databases">
        <title>Complete sequence of Treponema primitia strain ZAS-2.</title>
        <authorList>
            <person name="Tetu S.G."/>
            <person name="Matson E."/>
            <person name="Ren Q."/>
            <person name="Seshadri R."/>
            <person name="Elbourne L."/>
            <person name="Hassan K.A."/>
            <person name="Durkin A."/>
            <person name="Radune D."/>
            <person name="Mohamoud Y."/>
            <person name="Shay R."/>
            <person name="Jin S."/>
            <person name="Zhang X."/>
            <person name="Lucey K."/>
            <person name="Ballor N.R."/>
            <person name="Ottesen E."/>
            <person name="Rosenthal R."/>
            <person name="Allen A."/>
            <person name="Leadbetter J.R."/>
            <person name="Paulsen I.T."/>
        </authorList>
    </citation>
    <scope>NUCLEOTIDE SEQUENCE [LARGE SCALE GENOMIC DNA]</scope>
    <source>
        <strain evidence="5">ATCC BAA-887 / DSM 12427 / ZAS-2</strain>
    </source>
</reference>
<dbReference type="eggNOG" id="COG2755">
    <property type="taxonomic scope" value="Bacteria"/>
</dbReference>
<feature type="domain" description="SGNH hydrolase-type esterase" evidence="3">
    <location>
        <begin position="98"/>
        <end position="252"/>
    </location>
</feature>
<dbReference type="SUPFAM" id="SSF52266">
    <property type="entry name" value="SGNH hydrolase"/>
    <property type="match status" value="1"/>
</dbReference>
<evidence type="ECO:0000313" key="4">
    <source>
        <dbReference type="EMBL" id="AEF84409.1"/>
    </source>
</evidence>
<sequence>MKHQTPNTKHQTPNTKHQTPNTKHQTPNTKLIITNIISLAFIIIISIYYKIPERLLIKIGLVKIHNMEKPYEPWSPGYSNINIKTLVRQPEEYHIVMFGDSHTYGGEWNKLLNRNDVVNLGIPGDVTKRFLSRLDDIYLLKPKLCFIMGGTNDIFGGIDVETILENYKTIVKNLEDHDIKVIIQSTLKISKNHNDWKKINNEIDKLNEYLIKFSEENNLIFVDINKVLSSSGELNEDYVSGDGIHLIEAGYEKWKDLIIPILNNLKIP</sequence>
<keyword evidence="2" id="KW-0472">Membrane</keyword>
<evidence type="ECO:0000313" key="5">
    <source>
        <dbReference type="Proteomes" id="UP000009223"/>
    </source>
</evidence>
<name>F5YM44_TREPZ</name>
<accession>F5YM44</accession>
<dbReference type="PANTHER" id="PTHR30383">
    <property type="entry name" value="THIOESTERASE 1/PROTEASE 1/LYSOPHOSPHOLIPASE L1"/>
    <property type="match status" value="1"/>
</dbReference>
<dbReference type="Pfam" id="PF13472">
    <property type="entry name" value="Lipase_GDSL_2"/>
    <property type="match status" value="1"/>
</dbReference>
<dbReference type="GO" id="GO:0016788">
    <property type="term" value="F:hydrolase activity, acting on ester bonds"/>
    <property type="evidence" value="ECO:0007669"/>
    <property type="project" value="UniProtKB-ARBA"/>
</dbReference>
<dbReference type="AlphaFoldDB" id="F5YM44"/>
<dbReference type="KEGG" id="tpi:TREPR_0462"/>
<dbReference type="EMBL" id="CP001843">
    <property type="protein sequence ID" value="AEF84409.1"/>
    <property type="molecule type" value="Genomic_DNA"/>
</dbReference>
<dbReference type="RefSeq" id="WP_015709553.1">
    <property type="nucleotide sequence ID" value="NC_015578.1"/>
</dbReference>
<dbReference type="STRING" id="545694.TREPR_0462"/>
<evidence type="ECO:0000256" key="2">
    <source>
        <dbReference type="SAM" id="Phobius"/>
    </source>
</evidence>
<dbReference type="InterPro" id="IPR036514">
    <property type="entry name" value="SGNH_hydro_sf"/>
</dbReference>
<dbReference type="InterPro" id="IPR051532">
    <property type="entry name" value="Ester_Hydrolysis_Enzymes"/>
</dbReference>
<protein>
    <submittedName>
        <fullName evidence="4">Lipolytic enzyme, GDSL domain protein</fullName>
    </submittedName>
</protein>
<evidence type="ECO:0000259" key="3">
    <source>
        <dbReference type="Pfam" id="PF13472"/>
    </source>
</evidence>
<reference evidence="4 5" key="2">
    <citation type="journal article" date="2011" name="ISME J.">
        <title>RNA-seq reveals cooperative metabolic interactions between two termite-gut spirochete species in co-culture.</title>
        <authorList>
            <person name="Rosenthal A.Z."/>
            <person name="Matson E.G."/>
            <person name="Eldar A."/>
            <person name="Leadbetter J.R."/>
        </authorList>
    </citation>
    <scope>NUCLEOTIDE SEQUENCE [LARGE SCALE GENOMIC DNA]</scope>
    <source>
        <strain evidence="5">ATCC BAA-887 / DSM 12427 / ZAS-2</strain>
    </source>
</reference>
<dbReference type="Gene3D" id="3.40.50.1110">
    <property type="entry name" value="SGNH hydrolase"/>
    <property type="match status" value="1"/>
</dbReference>
<organism evidence="4 5">
    <name type="scientific">Treponema primitia (strain ATCC BAA-887 / DSM 12427 / ZAS-2)</name>
    <dbReference type="NCBI Taxonomy" id="545694"/>
    <lineage>
        <taxon>Bacteria</taxon>
        <taxon>Pseudomonadati</taxon>
        <taxon>Spirochaetota</taxon>
        <taxon>Spirochaetia</taxon>
        <taxon>Spirochaetales</taxon>
        <taxon>Treponemataceae</taxon>
        <taxon>Treponema</taxon>
    </lineage>
</organism>
<evidence type="ECO:0000256" key="1">
    <source>
        <dbReference type="SAM" id="MobiDB-lite"/>
    </source>
</evidence>
<proteinExistence type="predicted"/>